<dbReference type="SUPFAM" id="SSF56112">
    <property type="entry name" value="Protein kinase-like (PK-like)"/>
    <property type="match status" value="1"/>
</dbReference>
<gene>
    <name evidence="6" type="ORF">HNR53_003195</name>
</gene>
<dbReference type="EMBL" id="JACHGK010000011">
    <property type="protein sequence ID" value="MBB6446536.1"/>
    <property type="molecule type" value="Genomic_DNA"/>
</dbReference>
<dbReference type="GO" id="GO:0000407">
    <property type="term" value="C:phagophore assembly site"/>
    <property type="evidence" value="ECO:0007669"/>
    <property type="project" value="TreeGrafter"/>
</dbReference>
<proteinExistence type="predicted"/>
<keyword evidence="7" id="KW-1185">Reference proteome</keyword>
<evidence type="ECO:0000313" key="7">
    <source>
        <dbReference type="Proteomes" id="UP000531594"/>
    </source>
</evidence>
<dbReference type="Gene3D" id="1.10.510.10">
    <property type="entry name" value="Transferase(Phosphotransferase) domain 1"/>
    <property type="match status" value="1"/>
</dbReference>
<comment type="caution">
    <text evidence="6">The sequence shown here is derived from an EMBL/GenBank/DDBJ whole genome shotgun (WGS) entry which is preliminary data.</text>
</comment>
<keyword evidence="2" id="KW-0547">Nucleotide-binding</keyword>
<accession>A0A7X0HTJ7</accession>
<keyword evidence="3 6" id="KW-0418">Kinase</keyword>
<dbReference type="GO" id="GO:0005524">
    <property type="term" value="F:ATP binding"/>
    <property type="evidence" value="ECO:0007669"/>
    <property type="project" value="UniProtKB-KW"/>
</dbReference>
<evidence type="ECO:0000313" key="6">
    <source>
        <dbReference type="EMBL" id="MBB6446536.1"/>
    </source>
</evidence>
<evidence type="ECO:0000256" key="1">
    <source>
        <dbReference type="ARBA" id="ARBA00022679"/>
    </source>
</evidence>
<evidence type="ECO:0000256" key="4">
    <source>
        <dbReference type="ARBA" id="ARBA00022840"/>
    </source>
</evidence>
<dbReference type="PANTHER" id="PTHR24348:SF22">
    <property type="entry name" value="NON-SPECIFIC SERINE_THREONINE PROTEIN KINASE"/>
    <property type="match status" value="1"/>
</dbReference>
<keyword evidence="4" id="KW-0067">ATP-binding</keyword>
<dbReference type="GO" id="GO:0004713">
    <property type="term" value="F:protein tyrosine kinase activity"/>
    <property type="evidence" value="ECO:0007669"/>
    <property type="project" value="InterPro"/>
</dbReference>
<reference evidence="6 7" key="1">
    <citation type="submission" date="2020-08" db="EMBL/GenBank/DDBJ databases">
        <title>Genomic Encyclopedia of Type Strains, Phase IV (KMG-IV): sequencing the most valuable type-strain genomes for metagenomic binning, comparative biology and taxonomic classification.</title>
        <authorList>
            <person name="Goeker M."/>
        </authorList>
    </citation>
    <scope>NUCLEOTIDE SEQUENCE [LARGE SCALE GENOMIC DNA]</scope>
    <source>
        <strain evidence="6 7">DSM 5391</strain>
    </source>
</reference>
<dbReference type="PANTHER" id="PTHR24348">
    <property type="entry name" value="SERINE/THREONINE-PROTEIN KINASE UNC-51-RELATED"/>
    <property type="match status" value="1"/>
</dbReference>
<dbReference type="Proteomes" id="UP000531594">
    <property type="component" value="Unassembled WGS sequence"/>
</dbReference>
<protein>
    <submittedName>
        <fullName evidence="6">Serine/threonine-protein kinase</fullName>
        <ecNumber evidence="6">2.7.11.1</ecNumber>
    </submittedName>
</protein>
<dbReference type="InterPro" id="IPR000719">
    <property type="entry name" value="Prot_kinase_dom"/>
</dbReference>
<sequence length="264" mass="30872">MLKSATAIAANLLERPLKIGKVIEERYEIITCLGRGSYGISYHVFDRIKQTPVVLKSLRVHKRILKSGKKAFEEEQKLLQSINHPYFPIYYEKGNMGRIPFYTMEYVSGKTFEQLIFQEGRKYSEKETFQIGLELLQIMKWLHQHGIIHRDIRIPNVMIENEKLRLIDFGLACTYNDGVTQQLDRDHIKRMASPISDFYALGHFLLFLLYSTYEDNENSPKKSWEEELALSGHARLMIRKLLAIDEPYRSCSDIEHDIVNLLSQ</sequence>
<feature type="domain" description="Protein kinase" evidence="5">
    <location>
        <begin position="27"/>
        <end position="264"/>
    </location>
</feature>
<dbReference type="Gene3D" id="3.30.200.20">
    <property type="entry name" value="Phosphorylase Kinase, domain 1"/>
    <property type="match status" value="1"/>
</dbReference>
<dbReference type="InterPro" id="IPR045269">
    <property type="entry name" value="Atg1-like"/>
</dbReference>
<evidence type="ECO:0000256" key="3">
    <source>
        <dbReference type="ARBA" id="ARBA00022777"/>
    </source>
</evidence>
<dbReference type="RefSeq" id="WP_184527618.1">
    <property type="nucleotide sequence ID" value="NZ_JACHGK010000011.1"/>
</dbReference>
<dbReference type="GO" id="GO:0005776">
    <property type="term" value="C:autophagosome"/>
    <property type="evidence" value="ECO:0007669"/>
    <property type="project" value="TreeGrafter"/>
</dbReference>
<dbReference type="GO" id="GO:0005829">
    <property type="term" value="C:cytosol"/>
    <property type="evidence" value="ECO:0007669"/>
    <property type="project" value="TreeGrafter"/>
</dbReference>
<dbReference type="EC" id="2.7.11.1" evidence="6"/>
<dbReference type="PROSITE" id="PS50011">
    <property type="entry name" value="PROTEIN_KINASE_DOM"/>
    <property type="match status" value="1"/>
</dbReference>
<name>A0A7X0HTJ7_9BACI</name>
<dbReference type="SMART" id="SM00219">
    <property type="entry name" value="TyrKc"/>
    <property type="match status" value="1"/>
</dbReference>
<dbReference type="InterPro" id="IPR020635">
    <property type="entry name" value="Tyr_kinase_cat_dom"/>
</dbReference>
<dbReference type="AlphaFoldDB" id="A0A7X0HTJ7"/>
<dbReference type="InterPro" id="IPR011009">
    <property type="entry name" value="Kinase-like_dom_sf"/>
</dbReference>
<keyword evidence="1 6" id="KW-0808">Transferase</keyword>
<dbReference type="GO" id="GO:0004674">
    <property type="term" value="F:protein serine/threonine kinase activity"/>
    <property type="evidence" value="ECO:0007669"/>
    <property type="project" value="UniProtKB-EC"/>
</dbReference>
<dbReference type="Pfam" id="PF00069">
    <property type="entry name" value="Pkinase"/>
    <property type="match status" value="1"/>
</dbReference>
<organism evidence="6 7">
    <name type="scientific">Bacillus benzoevorans</name>
    <dbReference type="NCBI Taxonomy" id="1456"/>
    <lineage>
        <taxon>Bacteria</taxon>
        <taxon>Bacillati</taxon>
        <taxon>Bacillota</taxon>
        <taxon>Bacilli</taxon>
        <taxon>Bacillales</taxon>
        <taxon>Bacillaceae</taxon>
        <taxon>Bacillus</taxon>
    </lineage>
</organism>
<dbReference type="GO" id="GO:0016020">
    <property type="term" value="C:membrane"/>
    <property type="evidence" value="ECO:0007669"/>
    <property type="project" value="TreeGrafter"/>
</dbReference>
<evidence type="ECO:0000256" key="2">
    <source>
        <dbReference type="ARBA" id="ARBA00022741"/>
    </source>
</evidence>
<evidence type="ECO:0000259" key="5">
    <source>
        <dbReference type="PROSITE" id="PS50011"/>
    </source>
</evidence>